<feature type="non-terminal residue" evidence="2">
    <location>
        <position position="1"/>
    </location>
</feature>
<feature type="compositionally biased region" description="Pro residues" evidence="1">
    <location>
        <begin position="121"/>
        <end position="130"/>
    </location>
</feature>
<evidence type="ECO:0000313" key="3">
    <source>
        <dbReference type="Proteomes" id="UP000585317"/>
    </source>
</evidence>
<dbReference type="Proteomes" id="UP000585317">
    <property type="component" value="Unassembled WGS sequence"/>
</dbReference>
<evidence type="ECO:0000313" key="2">
    <source>
        <dbReference type="EMBL" id="NXW77787.1"/>
    </source>
</evidence>
<feature type="region of interest" description="Disordered" evidence="1">
    <location>
        <begin position="107"/>
        <end position="174"/>
    </location>
</feature>
<reference evidence="2 3" key="1">
    <citation type="submission" date="2019-09" db="EMBL/GenBank/DDBJ databases">
        <title>Bird 10,000 Genomes (B10K) Project - Family phase.</title>
        <authorList>
            <person name="Zhang G."/>
        </authorList>
    </citation>
    <scope>NUCLEOTIDE SEQUENCE [LARGE SCALE GENOMIC DNA]</scope>
    <source>
        <strain evidence="2">B10K-DU-001-67</strain>
        <tissue evidence="2">Muscle</tissue>
    </source>
</reference>
<gene>
    <name evidence="2" type="primary">Sipa1l3_0</name>
    <name evidence="2" type="ORF">HIRRUS_R16040</name>
</gene>
<evidence type="ECO:0000256" key="1">
    <source>
        <dbReference type="SAM" id="MobiDB-lite"/>
    </source>
</evidence>
<feature type="compositionally biased region" description="Low complexity" evidence="1">
    <location>
        <begin position="206"/>
        <end position="216"/>
    </location>
</feature>
<dbReference type="GO" id="GO:0090162">
    <property type="term" value="P:establishment of epithelial cell polarity"/>
    <property type="evidence" value="ECO:0007669"/>
    <property type="project" value="TreeGrafter"/>
</dbReference>
<feature type="compositionally biased region" description="Basic residues" evidence="1">
    <location>
        <begin position="24"/>
        <end position="34"/>
    </location>
</feature>
<dbReference type="PANTHER" id="PTHR15711:SF15">
    <property type="entry name" value="SIGNAL-INDUCED PROLIFERATION-ASSOCIATED 1-LIKE PROTEIN 3"/>
    <property type="match status" value="1"/>
</dbReference>
<feature type="non-terminal residue" evidence="2">
    <location>
        <position position="327"/>
    </location>
</feature>
<sequence>MGVRARVANWPPRSRDAAADAARNFHRFPRRSLPRSKDAESRRAFPPLPLRHRSSSEVTLSECDPAESPENPALFFREYGSTSSIDVQGVPERSFFEILDGFRAEKPELAAGAAAENRSRPLPPPPPPPPPKEKPRRRSKPDDSIFRKLPNPRHDASTAAEEPKDPEDPRPENSWILRKSFAHFDVQSIFFRALSAADSAARRRNTATGASAASAACDGAEDSNSKEGLELDLGDDTSNELLLSCPHFRNEIGGAAGAQRDLSFSSSSPARGPASFWTERGARSSNAAVSVLELPKERRKDAERFRAYGVEHVDLGARYYRDYFHGK</sequence>
<dbReference type="GO" id="GO:0003382">
    <property type="term" value="P:epithelial cell morphogenesis"/>
    <property type="evidence" value="ECO:0007669"/>
    <property type="project" value="TreeGrafter"/>
</dbReference>
<dbReference type="GO" id="GO:0005794">
    <property type="term" value="C:Golgi apparatus"/>
    <property type="evidence" value="ECO:0007669"/>
    <property type="project" value="TreeGrafter"/>
</dbReference>
<dbReference type="InterPro" id="IPR050989">
    <property type="entry name" value="Rap1_Ran_GAP"/>
</dbReference>
<dbReference type="AlphaFoldDB" id="A0A7L4EUG4"/>
<feature type="region of interest" description="Disordered" evidence="1">
    <location>
        <begin position="1"/>
        <end position="75"/>
    </location>
</feature>
<feature type="region of interest" description="Disordered" evidence="1">
    <location>
        <begin position="200"/>
        <end position="233"/>
    </location>
</feature>
<comment type="caution">
    <text evidence="2">The sequence shown here is derived from an EMBL/GenBank/DDBJ whole genome shotgun (WGS) entry which is preliminary data.</text>
</comment>
<dbReference type="EMBL" id="VZZX01009772">
    <property type="protein sequence ID" value="NXW77787.1"/>
    <property type="molecule type" value="Genomic_DNA"/>
</dbReference>
<feature type="compositionally biased region" description="Basic and acidic residues" evidence="1">
    <location>
        <begin position="140"/>
        <end position="171"/>
    </location>
</feature>
<organism evidence="2 3">
    <name type="scientific">Hirundo rustica</name>
    <name type="common">Barn swallow</name>
    <dbReference type="NCBI Taxonomy" id="43150"/>
    <lineage>
        <taxon>Eukaryota</taxon>
        <taxon>Metazoa</taxon>
        <taxon>Chordata</taxon>
        <taxon>Craniata</taxon>
        <taxon>Vertebrata</taxon>
        <taxon>Euteleostomi</taxon>
        <taxon>Archelosauria</taxon>
        <taxon>Archosauria</taxon>
        <taxon>Dinosauria</taxon>
        <taxon>Saurischia</taxon>
        <taxon>Theropoda</taxon>
        <taxon>Coelurosauria</taxon>
        <taxon>Aves</taxon>
        <taxon>Neognathae</taxon>
        <taxon>Neoaves</taxon>
        <taxon>Telluraves</taxon>
        <taxon>Australaves</taxon>
        <taxon>Passeriformes</taxon>
        <taxon>Sylvioidea</taxon>
        <taxon>Hirundinidae</taxon>
        <taxon>Hirundo</taxon>
    </lineage>
</organism>
<dbReference type="GO" id="GO:0005886">
    <property type="term" value="C:plasma membrane"/>
    <property type="evidence" value="ECO:0007669"/>
    <property type="project" value="TreeGrafter"/>
</dbReference>
<accession>A0A7L4EUG4</accession>
<name>A0A7L4EUG4_HIRRU</name>
<proteinExistence type="predicted"/>
<dbReference type="PANTHER" id="PTHR15711">
    <property type="entry name" value="RAP GTPASE-ACTIVATING PROTEIN"/>
    <property type="match status" value="1"/>
</dbReference>
<dbReference type="GO" id="GO:0005096">
    <property type="term" value="F:GTPase activator activity"/>
    <property type="evidence" value="ECO:0007669"/>
    <property type="project" value="TreeGrafter"/>
</dbReference>
<protein>
    <submittedName>
        <fullName evidence="2">SI1L3 protein</fullName>
    </submittedName>
</protein>